<dbReference type="Pfam" id="PF12687">
    <property type="entry name" value="DUF3801"/>
    <property type="match status" value="1"/>
</dbReference>
<feature type="compositionally biased region" description="Basic residues" evidence="1">
    <location>
        <begin position="263"/>
        <end position="274"/>
    </location>
</feature>
<evidence type="ECO:0000256" key="1">
    <source>
        <dbReference type="SAM" id="MobiDB-lite"/>
    </source>
</evidence>
<feature type="compositionally biased region" description="Basic and acidic residues" evidence="1">
    <location>
        <begin position="227"/>
        <end position="253"/>
    </location>
</feature>
<proteinExistence type="predicted"/>
<sequence length="274" mass="30770">MNYGSDPADQIVRFSLDGTEMVLKLSGLAAKNFALFVYAILNDQQKVRGKTKLVRMLKERRPFKFFTVPEDRMKEFAKEAKDHGLLYTAIRNKQRPGQLELVVFTDDATKVNRILDNMGLDFVKAQSGEARFEEPEKELHKQEPEKEVPVNELPTETQTVQTPDGAVDFEVGAAEEAFNFTGEEEVQKEQEPGNFTPGREQTDAAPAEKSPSEPSSPSSGSSSEASGDEKPSVKKELEDIRKEQAAKKEEKAKPPQRQTKTPGRNRRKKKSKGR</sequence>
<dbReference type="AlphaFoldDB" id="A0A9D2IZB4"/>
<evidence type="ECO:0000313" key="3">
    <source>
        <dbReference type="Proteomes" id="UP000824035"/>
    </source>
</evidence>
<name>A0A9D2IZB4_9FIRM</name>
<comment type="caution">
    <text evidence="2">The sequence shown here is derived from an EMBL/GenBank/DDBJ whole genome shotgun (WGS) entry which is preliminary data.</text>
</comment>
<feature type="region of interest" description="Disordered" evidence="1">
    <location>
        <begin position="129"/>
        <end position="163"/>
    </location>
</feature>
<reference evidence="2" key="2">
    <citation type="submission" date="2021-04" db="EMBL/GenBank/DDBJ databases">
        <authorList>
            <person name="Gilroy R."/>
        </authorList>
    </citation>
    <scope>NUCLEOTIDE SEQUENCE</scope>
    <source>
        <strain evidence="2">ChiGjej4B4-18154</strain>
    </source>
</reference>
<reference evidence="2" key="1">
    <citation type="journal article" date="2021" name="PeerJ">
        <title>Extensive microbial diversity within the chicken gut microbiome revealed by metagenomics and culture.</title>
        <authorList>
            <person name="Gilroy R."/>
            <person name="Ravi A."/>
            <person name="Getino M."/>
            <person name="Pursley I."/>
            <person name="Horton D.L."/>
            <person name="Alikhan N.F."/>
            <person name="Baker D."/>
            <person name="Gharbi K."/>
            <person name="Hall N."/>
            <person name="Watson M."/>
            <person name="Adriaenssens E.M."/>
            <person name="Foster-Nyarko E."/>
            <person name="Jarju S."/>
            <person name="Secka A."/>
            <person name="Antonio M."/>
            <person name="Oren A."/>
            <person name="Chaudhuri R.R."/>
            <person name="La Ragione R."/>
            <person name="Hildebrand F."/>
            <person name="Pallen M.J."/>
        </authorList>
    </citation>
    <scope>NUCLEOTIDE SEQUENCE</scope>
    <source>
        <strain evidence="2">ChiGjej4B4-18154</strain>
    </source>
</reference>
<feature type="compositionally biased region" description="Low complexity" evidence="1">
    <location>
        <begin position="203"/>
        <end position="225"/>
    </location>
</feature>
<gene>
    <name evidence="2" type="ORF">H9813_02320</name>
</gene>
<feature type="region of interest" description="Disordered" evidence="1">
    <location>
        <begin position="180"/>
        <end position="274"/>
    </location>
</feature>
<dbReference type="InterPro" id="IPR024234">
    <property type="entry name" value="DUF3801"/>
</dbReference>
<dbReference type="EMBL" id="DXBV01000021">
    <property type="protein sequence ID" value="HIZ30054.1"/>
    <property type="molecule type" value="Genomic_DNA"/>
</dbReference>
<feature type="compositionally biased region" description="Basic and acidic residues" evidence="1">
    <location>
        <begin position="130"/>
        <end position="149"/>
    </location>
</feature>
<evidence type="ECO:0000313" key="2">
    <source>
        <dbReference type="EMBL" id="HIZ30054.1"/>
    </source>
</evidence>
<accession>A0A9D2IZB4</accession>
<protein>
    <submittedName>
        <fullName evidence="2">PcfB family protein</fullName>
    </submittedName>
</protein>
<organism evidence="2 3">
    <name type="scientific">Candidatus Allofournierella merdipullorum</name>
    <dbReference type="NCBI Taxonomy" id="2838595"/>
    <lineage>
        <taxon>Bacteria</taxon>
        <taxon>Bacillati</taxon>
        <taxon>Bacillota</taxon>
        <taxon>Clostridia</taxon>
        <taxon>Eubacteriales</taxon>
        <taxon>Oscillospiraceae</taxon>
        <taxon>Allofournierella</taxon>
    </lineage>
</organism>
<dbReference type="Proteomes" id="UP000824035">
    <property type="component" value="Unassembled WGS sequence"/>
</dbReference>